<keyword evidence="2" id="KW-1185">Reference proteome</keyword>
<dbReference type="Proteomes" id="UP001154282">
    <property type="component" value="Unassembled WGS sequence"/>
</dbReference>
<evidence type="ECO:0000313" key="2">
    <source>
        <dbReference type="Proteomes" id="UP001154282"/>
    </source>
</evidence>
<gene>
    <name evidence="1" type="ORF">LITE_LOCUS34824</name>
</gene>
<organism evidence="1 2">
    <name type="scientific">Linum tenue</name>
    <dbReference type="NCBI Taxonomy" id="586396"/>
    <lineage>
        <taxon>Eukaryota</taxon>
        <taxon>Viridiplantae</taxon>
        <taxon>Streptophyta</taxon>
        <taxon>Embryophyta</taxon>
        <taxon>Tracheophyta</taxon>
        <taxon>Spermatophyta</taxon>
        <taxon>Magnoliopsida</taxon>
        <taxon>eudicotyledons</taxon>
        <taxon>Gunneridae</taxon>
        <taxon>Pentapetalae</taxon>
        <taxon>rosids</taxon>
        <taxon>fabids</taxon>
        <taxon>Malpighiales</taxon>
        <taxon>Linaceae</taxon>
        <taxon>Linum</taxon>
    </lineage>
</organism>
<name>A0AAV0NSU9_9ROSI</name>
<accession>A0AAV0NSU9</accession>
<proteinExistence type="predicted"/>
<protein>
    <submittedName>
        <fullName evidence="1">Uncharacterized protein</fullName>
    </submittedName>
</protein>
<dbReference type="EMBL" id="CAMGYJ010000008">
    <property type="protein sequence ID" value="CAI0461181.1"/>
    <property type="molecule type" value="Genomic_DNA"/>
</dbReference>
<sequence>NTLEKHFKFLIHRQRWLRTNSTLSNRCFRSKTLSESYQYLSNMFLSNGTLLEAFRENQLALGSSGISPLTTTHPLILQHQPVRTST</sequence>
<reference evidence="1" key="1">
    <citation type="submission" date="2022-08" db="EMBL/GenBank/DDBJ databases">
        <authorList>
            <person name="Gutierrez-Valencia J."/>
        </authorList>
    </citation>
    <scope>NUCLEOTIDE SEQUENCE</scope>
</reference>
<feature type="non-terminal residue" evidence="1">
    <location>
        <position position="1"/>
    </location>
</feature>
<dbReference type="AlphaFoldDB" id="A0AAV0NSU9"/>
<comment type="caution">
    <text evidence="1">The sequence shown here is derived from an EMBL/GenBank/DDBJ whole genome shotgun (WGS) entry which is preliminary data.</text>
</comment>
<evidence type="ECO:0000313" key="1">
    <source>
        <dbReference type="EMBL" id="CAI0461181.1"/>
    </source>
</evidence>